<dbReference type="Pfam" id="PF14322">
    <property type="entry name" value="SusD-like_3"/>
    <property type="match status" value="1"/>
</dbReference>
<keyword evidence="3" id="KW-0732">Signal</keyword>
<dbReference type="OrthoDB" id="5694214at2"/>
<gene>
    <name evidence="8" type="ORF">EZ444_03785</name>
</gene>
<dbReference type="InterPro" id="IPR012944">
    <property type="entry name" value="SusD_RagB_dom"/>
</dbReference>
<protein>
    <submittedName>
        <fullName evidence="8">RagB/SusD family nutrient uptake outer membrane protein</fullName>
    </submittedName>
</protein>
<reference evidence="8 9" key="1">
    <citation type="submission" date="2019-02" db="EMBL/GenBank/DDBJ databases">
        <title>Pedobacter sp. RP-3-8 sp. nov., isolated from Arctic soil.</title>
        <authorList>
            <person name="Dahal R.H."/>
        </authorList>
    </citation>
    <scope>NUCLEOTIDE SEQUENCE [LARGE SCALE GENOMIC DNA]</scope>
    <source>
        <strain evidence="8 9">RP-3-8</strain>
    </source>
</reference>
<dbReference type="PROSITE" id="PS51257">
    <property type="entry name" value="PROKAR_LIPOPROTEIN"/>
    <property type="match status" value="1"/>
</dbReference>
<organism evidence="8 9">
    <name type="scientific">Pedobacter hiemivivus</name>
    <dbReference type="NCBI Taxonomy" id="2530454"/>
    <lineage>
        <taxon>Bacteria</taxon>
        <taxon>Pseudomonadati</taxon>
        <taxon>Bacteroidota</taxon>
        <taxon>Sphingobacteriia</taxon>
        <taxon>Sphingobacteriales</taxon>
        <taxon>Sphingobacteriaceae</taxon>
        <taxon>Pedobacter</taxon>
    </lineage>
</organism>
<dbReference type="InterPro" id="IPR011990">
    <property type="entry name" value="TPR-like_helical_dom_sf"/>
</dbReference>
<evidence type="ECO:0000256" key="4">
    <source>
        <dbReference type="ARBA" id="ARBA00023136"/>
    </source>
</evidence>
<keyword evidence="4" id="KW-0472">Membrane</keyword>
<evidence type="ECO:0000259" key="7">
    <source>
        <dbReference type="Pfam" id="PF14322"/>
    </source>
</evidence>
<evidence type="ECO:0000256" key="2">
    <source>
        <dbReference type="ARBA" id="ARBA00006275"/>
    </source>
</evidence>
<sequence>MKNLKYLILLLLFSSCQKQLLEDPKSLAAEKFYNTAAEVQGAVNAIYTPFRDINGLVTYIAQVDCYVDYGLGRGSYASLNDFQGLNSTNITRVGSMWDLFYLSIRNANFVIKNAPNGKEISQADINTNVGEAKFLRAFNYFFLVRNWGGVPIRTEANMTVVDVKRNTADDVYKLIVADLLDAEANLPITQPQVGRPTKWSAKTLLADVYLQLGKYPEARDKANEVILSDKFALVPISSTDDLQNIFGPTVVTTSEEIFYIKFTRQNLFGNYFVMFLNHPGTKFSGAGGFYGLHSETVNPVYKNWDNNDFRKGLWYPYNIGLDGNSLLNKKFIDPLATSQSGHGNDMPWYRYADLLLIYAEAASRAENGPSAASMEALNKVHRRAYGKNPLLPSTVDFKVADYNATTFLDLIIKERGYEFQYEGKRWLELKRTGKAAEIILATKGKVIAAKHYWWPIPVSELGFNKALDPVKDQNPGY</sequence>
<dbReference type="CDD" id="cd08977">
    <property type="entry name" value="SusD"/>
    <property type="match status" value="1"/>
</dbReference>
<keyword evidence="5" id="KW-0998">Cell outer membrane</keyword>
<evidence type="ECO:0000256" key="3">
    <source>
        <dbReference type="ARBA" id="ARBA00022729"/>
    </source>
</evidence>
<accession>A0A4R0NDG1</accession>
<dbReference type="EMBL" id="SJSM01000002">
    <property type="protein sequence ID" value="TCC98419.1"/>
    <property type="molecule type" value="Genomic_DNA"/>
</dbReference>
<evidence type="ECO:0000259" key="6">
    <source>
        <dbReference type="Pfam" id="PF07980"/>
    </source>
</evidence>
<dbReference type="SUPFAM" id="SSF48452">
    <property type="entry name" value="TPR-like"/>
    <property type="match status" value="1"/>
</dbReference>
<evidence type="ECO:0000313" key="9">
    <source>
        <dbReference type="Proteomes" id="UP000291117"/>
    </source>
</evidence>
<comment type="caution">
    <text evidence="8">The sequence shown here is derived from an EMBL/GenBank/DDBJ whole genome shotgun (WGS) entry which is preliminary data.</text>
</comment>
<name>A0A4R0NDG1_9SPHI</name>
<comment type="similarity">
    <text evidence="2">Belongs to the SusD family.</text>
</comment>
<feature type="domain" description="RagB/SusD" evidence="6">
    <location>
        <begin position="325"/>
        <end position="477"/>
    </location>
</feature>
<dbReference type="InterPro" id="IPR033985">
    <property type="entry name" value="SusD-like_N"/>
</dbReference>
<comment type="subcellular location">
    <subcellularLocation>
        <location evidence="1">Cell outer membrane</location>
    </subcellularLocation>
</comment>
<dbReference type="Proteomes" id="UP000291117">
    <property type="component" value="Unassembled WGS sequence"/>
</dbReference>
<evidence type="ECO:0000256" key="1">
    <source>
        <dbReference type="ARBA" id="ARBA00004442"/>
    </source>
</evidence>
<dbReference type="RefSeq" id="WP_131607403.1">
    <property type="nucleotide sequence ID" value="NZ_SJSM01000002.1"/>
</dbReference>
<feature type="domain" description="SusD-like N-terminal" evidence="7">
    <location>
        <begin position="79"/>
        <end position="210"/>
    </location>
</feature>
<evidence type="ECO:0000313" key="8">
    <source>
        <dbReference type="EMBL" id="TCC98419.1"/>
    </source>
</evidence>
<dbReference type="AlphaFoldDB" id="A0A4R0NDG1"/>
<evidence type="ECO:0000256" key="5">
    <source>
        <dbReference type="ARBA" id="ARBA00023237"/>
    </source>
</evidence>
<proteinExistence type="inferred from homology"/>
<keyword evidence="9" id="KW-1185">Reference proteome</keyword>
<dbReference type="Pfam" id="PF07980">
    <property type="entry name" value="SusD_RagB"/>
    <property type="match status" value="1"/>
</dbReference>
<dbReference type="GO" id="GO:0009279">
    <property type="term" value="C:cell outer membrane"/>
    <property type="evidence" value="ECO:0007669"/>
    <property type="project" value="UniProtKB-SubCell"/>
</dbReference>
<dbReference type="Gene3D" id="1.25.40.390">
    <property type="match status" value="1"/>
</dbReference>